<protein>
    <submittedName>
        <fullName evidence="5">Helix-turn-helix transcriptional regulator</fullName>
    </submittedName>
</protein>
<gene>
    <name evidence="5" type="ORF">ABGN05_22210</name>
</gene>
<dbReference type="InterPro" id="IPR001387">
    <property type="entry name" value="Cro/C1-type_HTH"/>
</dbReference>
<dbReference type="Pfam" id="PF13374">
    <property type="entry name" value="TPR_10"/>
    <property type="match status" value="1"/>
</dbReference>
<dbReference type="PROSITE" id="PS50943">
    <property type="entry name" value="HTH_CROC1"/>
    <property type="match status" value="1"/>
</dbReference>
<name>A0ABV3SNL1_9HYPH</name>
<evidence type="ECO:0000259" key="4">
    <source>
        <dbReference type="PROSITE" id="PS50943"/>
    </source>
</evidence>
<dbReference type="SUPFAM" id="SSF47413">
    <property type="entry name" value="lambda repressor-like DNA-binding domains"/>
    <property type="match status" value="1"/>
</dbReference>
<dbReference type="Proteomes" id="UP001556692">
    <property type="component" value="Unassembled WGS sequence"/>
</dbReference>
<dbReference type="InterPro" id="IPR011990">
    <property type="entry name" value="TPR-like_helical_dom_sf"/>
</dbReference>
<keyword evidence="6" id="KW-1185">Reference proteome</keyword>
<dbReference type="Gene3D" id="1.10.260.40">
    <property type="entry name" value="lambda repressor-like DNA-binding domains"/>
    <property type="match status" value="1"/>
</dbReference>
<dbReference type="RefSeq" id="WP_367956245.1">
    <property type="nucleotide sequence ID" value="NZ_JBDPGJ010000005.1"/>
</dbReference>
<sequence length="651" mass="69433">MAMDMVQFGALVRARRTQRGMTLQSLALEALGNEDRKGYVSQIENAKLPNVTALTVQKLARVLEIPRSEIDGLLGVIAPGAAEVRADIDALRHEKGSLEAALSDLRTLTRAQLIALAAQFEVPRPWEDSDAALVEVLGKKAEDWRALRAQVEAIPQGLRQLSNLKGAAQAAFSAGRFDDVEDLLQRVHQVEVEEAARTAELRAETALLRGRVDQACALLAAAADSFAEIDPLEPARRRFDYATWLYSHGLRYGGKGLRLAATMWNAVATDAVRGHDPWLWGKAQNNLGAALRAQGSRTGGAEGAEPLGQAVAAYRAALEVRTRADHPLDWAATQNNLGIALRERGCRTGGAEGAGLLGQAVDAYRAALEVRTRADHPVDWAMTQNNLGAALRERGSRTGGAEGEGLLGQAVAAYRAALEVRTRADHPVDWAMTQNNLGAALQEQGRRTAGAEGAGLPGQAVDAYSAALEVFTRADHPVAWATTQNNLGNALRAQCARTSGGEPANGAALLGQAVAAYRAALEVHTRADHPVAWATTQNNLGNALSNQGERTGGAEGAELLGQAVAAYRAALEVRTRADHPVDWAMTQENLALTHMSLADHDSCADPVPHLRAALTHVEAALEVFDAEHMPYNHQNATALRDRLRARLGGSG</sequence>
<evidence type="ECO:0000313" key="5">
    <source>
        <dbReference type="EMBL" id="MEX0408378.1"/>
    </source>
</evidence>
<dbReference type="SMART" id="SM00530">
    <property type="entry name" value="HTH_XRE"/>
    <property type="match status" value="1"/>
</dbReference>
<dbReference type="InterPro" id="IPR010982">
    <property type="entry name" value="Lambda_DNA-bd_dom_sf"/>
</dbReference>
<dbReference type="PANTHER" id="PTHR45641">
    <property type="entry name" value="TETRATRICOPEPTIDE REPEAT PROTEIN (AFU_ORTHOLOGUE AFUA_6G03870)"/>
    <property type="match status" value="1"/>
</dbReference>
<accession>A0ABV3SNL1</accession>
<dbReference type="Gene3D" id="1.25.40.10">
    <property type="entry name" value="Tetratricopeptide repeat domain"/>
    <property type="match status" value="3"/>
</dbReference>
<reference evidence="5 6" key="1">
    <citation type="submission" date="2024-05" db="EMBL/GenBank/DDBJ databases">
        <authorList>
            <person name="Jiang F."/>
        </authorList>
    </citation>
    <scope>NUCLEOTIDE SEQUENCE [LARGE SCALE GENOMIC DNA]</scope>
    <source>
        <strain evidence="5 6">LZ166</strain>
    </source>
</reference>
<comment type="caution">
    <text evidence="5">The sequence shown here is derived from an EMBL/GenBank/DDBJ whole genome shotgun (WGS) entry which is preliminary data.</text>
</comment>
<dbReference type="EMBL" id="JBDPGJ010000005">
    <property type="protein sequence ID" value="MEX0408378.1"/>
    <property type="molecule type" value="Genomic_DNA"/>
</dbReference>
<dbReference type="PANTHER" id="PTHR45641:SF19">
    <property type="entry name" value="NEPHROCYSTIN-3"/>
    <property type="match status" value="1"/>
</dbReference>
<keyword evidence="1" id="KW-0677">Repeat</keyword>
<evidence type="ECO:0000256" key="2">
    <source>
        <dbReference type="ARBA" id="ARBA00022803"/>
    </source>
</evidence>
<evidence type="ECO:0000256" key="1">
    <source>
        <dbReference type="ARBA" id="ARBA00022737"/>
    </source>
</evidence>
<organism evidence="5 6">
    <name type="scientific">Aquibium pacificus</name>
    <dbReference type="NCBI Taxonomy" id="3153579"/>
    <lineage>
        <taxon>Bacteria</taxon>
        <taxon>Pseudomonadati</taxon>
        <taxon>Pseudomonadota</taxon>
        <taxon>Alphaproteobacteria</taxon>
        <taxon>Hyphomicrobiales</taxon>
        <taxon>Phyllobacteriaceae</taxon>
        <taxon>Aquibium</taxon>
    </lineage>
</organism>
<proteinExistence type="predicted"/>
<keyword evidence="3" id="KW-0175">Coiled coil</keyword>
<dbReference type="SUPFAM" id="SSF48452">
    <property type="entry name" value="TPR-like"/>
    <property type="match status" value="4"/>
</dbReference>
<feature type="domain" description="HTH cro/C1-type" evidence="4">
    <location>
        <begin position="12"/>
        <end position="70"/>
    </location>
</feature>
<feature type="coiled-coil region" evidence="3">
    <location>
        <begin position="81"/>
        <end position="108"/>
    </location>
</feature>
<evidence type="ECO:0000313" key="6">
    <source>
        <dbReference type="Proteomes" id="UP001556692"/>
    </source>
</evidence>
<evidence type="ECO:0000256" key="3">
    <source>
        <dbReference type="SAM" id="Coils"/>
    </source>
</evidence>
<keyword evidence="2" id="KW-0802">TPR repeat</keyword>